<accession>A0A7T8KGH1</accession>
<dbReference type="Proteomes" id="UP000595437">
    <property type="component" value="Chromosome 5"/>
</dbReference>
<name>A0A7T8KGH1_CALRO</name>
<gene>
    <name evidence="1" type="ORF">FKW44_008644</name>
</gene>
<reference evidence="2" key="1">
    <citation type="submission" date="2021-01" db="EMBL/GenBank/DDBJ databases">
        <title>Caligus Genome Assembly.</title>
        <authorList>
            <person name="Gallardo-Escarate C."/>
        </authorList>
    </citation>
    <scope>NUCLEOTIDE SEQUENCE [LARGE SCALE GENOMIC DNA]</scope>
</reference>
<organism evidence="1 2">
    <name type="scientific">Caligus rogercresseyi</name>
    <name type="common">Sea louse</name>
    <dbReference type="NCBI Taxonomy" id="217165"/>
    <lineage>
        <taxon>Eukaryota</taxon>
        <taxon>Metazoa</taxon>
        <taxon>Ecdysozoa</taxon>
        <taxon>Arthropoda</taxon>
        <taxon>Crustacea</taxon>
        <taxon>Multicrustacea</taxon>
        <taxon>Hexanauplia</taxon>
        <taxon>Copepoda</taxon>
        <taxon>Siphonostomatoida</taxon>
        <taxon>Caligidae</taxon>
        <taxon>Caligus</taxon>
    </lineage>
</organism>
<dbReference type="AlphaFoldDB" id="A0A7T8KGH1"/>
<sequence>IELMWKSLNLSWLRRFLLSNDFWAERIKNKFHDVIGRHFCDRIFMGPSELLKTLKRCGSHWKKMSRSWESVMDKILPLLGVNEPLNKNSRFDSASEFLEECQATSIGQFIQDEKVLKNYILFLRVKRYCKPLSFGINIVGPPIPFYIAIGALTNQAIRRSLIDTRSPGPSAIVKRRRENLGCEKEMSFLDPIIIMRNTYTDSRQKWLRYRLATSSLFLSKSRANPEDQVCHWCKEVKETSFHFFYFCQKILPVIRAVEEEIVRAYGTTLEPSDWLISTSPRYGKAFHIEHIISSVQGLLYACRVNGRCIPAGIRKYVVQSIETLRSATT</sequence>
<evidence type="ECO:0000313" key="2">
    <source>
        <dbReference type="Proteomes" id="UP000595437"/>
    </source>
</evidence>
<proteinExistence type="predicted"/>
<evidence type="ECO:0000313" key="1">
    <source>
        <dbReference type="EMBL" id="QQP55456.1"/>
    </source>
</evidence>
<feature type="non-terminal residue" evidence="1">
    <location>
        <position position="1"/>
    </location>
</feature>
<dbReference type="EMBL" id="CP045894">
    <property type="protein sequence ID" value="QQP55456.1"/>
    <property type="molecule type" value="Genomic_DNA"/>
</dbReference>
<protein>
    <submittedName>
        <fullName evidence="1">Uncharacterized protein</fullName>
    </submittedName>
</protein>
<keyword evidence="2" id="KW-1185">Reference proteome</keyword>